<feature type="transmembrane region" description="Helical" evidence="10">
    <location>
        <begin position="159"/>
        <end position="177"/>
    </location>
</feature>
<evidence type="ECO:0000256" key="10">
    <source>
        <dbReference type="SAM" id="Phobius"/>
    </source>
</evidence>
<feature type="transmembrane region" description="Helical" evidence="10">
    <location>
        <begin position="590"/>
        <end position="609"/>
    </location>
</feature>
<feature type="transmembrane region" description="Helical" evidence="10">
    <location>
        <begin position="616"/>
        <end position="633"/>
    </location>
</feature>
<dbReference type="GO" id="GO:0015297">
    <property type="term" value="F:antiporter activity"/>
    <property type="evidence" value="ECO:0007669"/>
    <property type="project" value="UniProtKB-KW"/>
</dbReference>
<feature type="transmembrane region" description="Helical" evidence="10">
    <location>
        <begin position="360"/>
        <end position="383"/>
    </location>
</feature>
<dbReference type="Pfam" id="PF20501">
    <property type="entry name" value="MbhE"/>
    <property type="match status" value="1"/>
</dbReference>
<evidence type="ECO:0000256" key="1">
    <source>
        <dbReference type="ARBA" id="ARBA00004651"/>
    </source>
</evidence>
<evidence type="ECO:0000256" key="7">
    <source>
        <dbReference type="ARBA" id="ARBA00023065"/>
    </source>
</evidence>
<keyword evidence="5 9" id="KW-0812">Transmembrane</keyword>
<dbReference type="Pfam" id="PF00361">
    <property type="entry name" value="Proton_antipo_M"/>
    <property type="match status" value="1"/>
</dbReference>
<feature type="transmembrane region" description="Helical" evidence="10">
    <location>
        <begin position="74"/>
        <end position="93"/>
    </location>
</feature>
<feature type="transmembrane region" description="Helical" evidence="10">
    <location>
        <begin position="197"/>
        <end position="215"/>
    </location>
</feature>
<feature type="transmembrane region" description="Helical" evidence="10">
    <location>
        <begin position="222"/>
        <end position="243"/>
    </location>
</feature>
<comment type="subcellular location">
    <subcellularLocation>
        <location evidence="1">Cell membrane</location>
        <topology evidence="1">Multi-pass membrane protein</topology>
    </subcellularLocation>
    <subcellularLocation>
        <location evidence="9">Membrane</location>
        <topology evidence="9">Multi-pass membrane protein</topology>
    </subcellularLocation>
</comment>
<evidence type="ECO:0000259" key="15">
    <source>
        <dbReference type="Pfam" id="PF20501"/>
    </source>
</evidence>
<dbReference type="InterPro" id="IPR007182">
    <property type="entry name" value="MnhB"/>
</dbReference>
<dbReference type="PRINTS" id="PR01434">
    <property type="entry name" value="NADHDHGNASE5"/>
</dbReference>
<dbReference type="EMBL" id="FMZK01000008">
    <property type="protein sequence ID" value="SDD47718.1"/>
    <property type="molecule type" value="Genomic_DNA"/>
</dbReference>
<feature type="transmembrane region" description="Helical" evidence="10">
    <location>
        <begin position="857"/>
        <end position="880"/>
    </location>
</feature>
<evidence type="ECO:0000256" key="3">
    <source>
        <dbReference type="ARBA" id="ARBA00022449"/>
    </source>
</evidence>
<reference evidence="17" key="1">
    <citation type="submission" date="2016-10" db="EMBL/GenBank/DDBJ databases">
        <authorList>
            <person name="Varghese N."/>
            <person name="Submissions S."/>
        </authorList>
    </citation>
    <scope>NUCLEOTIDE SEQUENCE [LARGE SCALE GENOMIC DNA]</scope>
    <source>
        <strain evidence="17">CGMCC 4.3504</strain>
    </source>
</reference>
<dbReference type="Gene3D" id="1.20.120.1200">
    <property type="entry name" value="NADH-ubiquinone/plastoquinone oxidoreductase chain 6, subunit NuoJ"/>
    <property type="match status" value="1"/>
</dbReference>
<keyword evidence="4" id="KW-1003">Cell membrane</keyword>
<feature type="transmembrane region" description="Helical" evidence="10">
    <location>
        <begin position="489"/>
        <end position="514"/>
    </location>
</feature>
<dbReference type="Pfam" id="PF04039">
    <property type="entry name" value="MnhB"/>
    <property type="match status" value="1"/>
</dbReference>
<evidence type="ECO:0000256" key="6">
    <source>
        <dbReference type="ARBA" id="ARBA00022989"/>
    </source>
</evidence>
<sequence length="947" mass="98062">MLVLLAAHAVAAVSMPWWEKRLGRAMWAVAALVPLAVVVWAGTRAAGVLDGGAYEESLSWAPSLGLTVDLRLDALSLLMLWVVAGVGALVLLYCRYYVESDAGSLAALLLAFAGAMTGLVLADNLFVLYVFWELTTIASFLLIAGRGARVEQRRAARQALLVTAAGGLAMLLGFIVLGQEAGTYRVSEILADPPRGGAVPAAVVLVLVGAFTKSAQLPVHGWLPAAMVAPTPVSAFLHAAAMVKAGVYLVARLAPALAEVAPWRPLVLGVGLATMVVAAWRALRETDLKMLLAYGTVSELGLLTALLGAGTRTAALAGLVMLLAHAAFKSALFLSVGIVDHHTGTRDIRELSGLGRRLPVLFWVTALAAASMAGLPPLIGFLGKEASLEAFLHGTGIPGHHQLTAVLVCGSALTVAFAARFLHGAFGGRPQREAARTVPGPAPGFVAPVAVLAAAGLVLGVAYPATAALTTVYADAYPPGAGKLYVLSLWHGFTPVLGLSALSLAAGALIHAFLRRGTATARLPRLPDVQRAYDRAVEGVDRLAVTLTRHTQVGSLPVYLTVLLVTVIAVPGAAFAAAAPSLGSPPLWRYPVEPVLAVVALAAATAVVAARHRLTAILLTGAVGYAAAGLFLVRGAPDLALTQFLVETMTLVVVVLVLRRMPSRFDPGRRSVRGRVLRGAAAVGVGAVVTCFALAAASARTAPVISTEYLRRAGETGALNVVDAIIVDFRALDTLGEISVVLVAAVGVGSLVRFRDRGAVRAVDEEPPALFPTTHWDEPRQTWLPGAGERPGGERSVLLEVAIRLLFPSILVLSLFLLFSGHYRPGGGFSGGLVAGLAFVLRYLVGGQADLGAAVRLRPVAIAGTGLVTAAVVALVPLAVGGTPLDSDLVSWHLPLLGEVKWATSLFLDVGVYLLVVGVVLKLLSAVGVTLGLSDATASRQEEGSAR</sequence>
<feature type="transmembrane region" description="Helical" evidence="10">
    <location>
        <begin position="639"/>
        <end position="658"/>
    </location>
</feature>
<dbReference type="Proteomes" id="UP000182100">
    <property type="component" value="Unassembled WGS sequence"/>
</dbReference>
<name>A0A1G6V2F2_9ACTN</name>
<keyword evidence="2" id="KW-0813">Transport</keyword>
<feature type="transmembrane region" description="Helical" evidence="10">
    <location>
        <begin position="738"/>
        <end position="754"/>
    </location>
</feature>
<feature type="transmembrane region" description="Helical" evidence="10">
    <location>
        <begin position="290"/>
        <end position="309"/>
    </location>
</feature>
<feature type="transmembrane region" description="Helical" evidence="10">
    <location>
        <begin position="403"/>
        <end position="423"/>
    </location>
</feature>
<feature type="transmembrane region" description="Helical" evidence="10">
    <location>
        <begin position="679"/>
        <end position="699"/>
    </location>
</feature>
<gene>
    <name evidence="16" type="ORF">SAMN05216505_10878</name>
</gene>
<feature type="transmembrane region" description="Helical" evidence="10">
    <location>
        <begin position="797"/>
        <end position="820"/>
    </location>
</feature>
<feature type="domain" description="NADH-Ubiquinone oxidoreductase (complex I) chain 5 N-terminal" evidence="12">
    <location>
        <begin position="63"/>
        <end position="103"/>
    </location>
</feature>
<feature type="transmembrane region" description="Helical" evidence="10">
    <location>
        <begin position="105"/>
        <end position="122"/>
    </location>
</feature>
<evidence type="ECO:0000256" key="4">
    <source>
        <dbReference type="ARBA" id="ARBA00022475"/>
    </source>
</evidence>
<keyword evidence="17" id="KW-1185">Reference proteome</keyword>
<dbReference type="Pfam" id="PF13244">
    <property type="entry name" value="MbhD"/>
    <property type="match status" value="1"/>
</dbReference>
<evidence type="ECO:0000256" key="8">
    <source>
        <dbReference type="ARBA" id="ARBA00023136"/>
    </source>
</evidence>
<dbReference type="STRING" id="67344.SAMN05216505_10878"/>
<dbReference type="InterPro" id="IPR001516">
    <property type="entry name" value="Proton_antipo_N"/>
</dbReference>
<feature type="domain" description="NADH:quinone oxidoreductase/Mrp antiporter transmembrane" evidence="11">
    <location>
        <begin position="122"/>
        <end position="394"/>
    </location>
</feature>
<dbReference type="InterPro" id="IPR025383">
    <property type="entry name" value="MrpA_C/MbhD"/>
</dbReference>
<protein>
    <submittedName>
        <fullName evidence="16">Multicomponent Na+:H+ antiporter subunit A</fullName>
    </submittedName>
</protein>
<evidence type="ECO:0000259" key="13">
    <source>
        <dbReference type="Pfam" id="PF04039"/>
    </source>
</evidence>
<feature type="transmembrane region" description="Helical" evidence="10">
    <location>
        <begin position="444"/>
        <end position="469"/>
    </location>
</feature>
<evidence type="ECO:0000313" key="16">
    <source>
        <dbReference type="EMBL" id="SDD47718.1"/>
    </source>
</evidence>
<feature type="transmembrane region" description="Helical" evidence="10">
    <location>
        <begin position="900"/>
        <end position="924"/>
    </location>
</feature>
<dbReference type="InterPro" id="IPR001750">
    <property type="entry name" value="ND/Mrp_TM"/>
</dbReference>
<dbReference type="InterPro" id="IPR042106">
    <property type="entry name" value="Nuo/plastoQ_OxRdtase_6_NuoJ"/>
</dbReference>
<keyword evidence="3" id="KW-0050">Antiport</keyword>
<feature type="transmembrane region" description="Helical" evidence="10">
    <location>
        <begin position="315"/>
        <end position="339"/>
    </location>
</feature>
<evidence type="ECO:0000256" key="5">
    <source>
        <dbReference type="ARBA" id="ARBA00022692"/>
    </source>
</evidence>
<feature type="transmembrane region" description="Helical" evidence="10">
    <location>
        <begin position="263"/>
        <end position="283"/>
    </location>
</feature>
<dbReference type="GO" id="GO:0005886">
    <property type="term" value="C:plasma membrane"/>
    <property type="evidence" value="ECO:0007669"/>
    <property type="project" value="UniProtKB-SubCell"/>
</dbReference>
<dbReference type="InterPro" id="IPR050616">
    <property type="entry name" value="CPA3_Na-H_Antiporter_A"/>
</dbReference>
<feature type="transmembrane region" description="Helical" evidence="10">
    <location>
        <begin position="25"/>
        <end position="43"/>
    </location>
</feature>
<evidence type="ECO:0000259" key="11">
    <source>
        <dbReference type="Pfam" id="PF00361"/>
    </source>
</evidence>
<dbReference type="PANTHER" id="PTHR43373:SF1">
    <property type="entry name" value="NA(+)_H(+) ANTIPORTER SUBUNIT A"/>
    <property type="match status" value="1"/>
</dbReference>
<dbReference type="PANTHER" id="PTHR43373">
    <property type="entry name" value="NA(+)/H(+) ANTIPORTER SUBUNIT"/>
    <property type="match status" value="1"/>
</dbReference>
<organism evidence="16 17">
    <name type="scientific">Streptomyces prasinopilosus</name>
    <dbReference type="NCBI Taxonomy" id="67344"/>
    <lineage>
        <taxon>Bacteria</taxon>
        <taxon>Bacillati</taxon>
        <taxon>Actinomycetota</taxon>
        <taxon>Actinomycetes</taxon>
        <taxon>Kitasatosporales</taxon>
        <taxon>Streptomycetaceae</taxon>
        <taxon>Streptomyces</taxon>
    </lineage>
</organism>
<feature type="domain" description="Na+/H+ antiporter MnhB subunit-related protein" evidence="13">
    <location>
        <begin position="799"/>
        <end position="921"/>
    </location>
</feature>
<evidence type="ECO:0000256" key="2">
    <source>
        <dbReference type="ARBA" id="ARBA00022448"/>
    </source>
</evidence>
<feature type="domain" description="MrpA C-terminal/MbhE" evidence="15">
    <location>
        <begin position="680"/>
        <end position="755"/>
    </location>
</feature>
<dbReference type="NCBIfam" id="NF009284">
    <property type="entry name" value="PRK12644.1"/>
    <property type="match status" value="1"/>
</dbReference>
<dbReference type="Pfam" id="PF00662">
    <property type="entry name" value="Proton_antipo_N"/>
    <property type="match status" value="1"/>
</dbReference>
<accession>A0A1G6V2F2</accession>
<feature type="domain" description="MrpA C-terminal/MbhD" evidence="14">
    <location>
        <begin position="599"/>
        <end position="662"/>
    </location>
</feature>
<evidence type="ECO:0000256" key="9">
    <source>
        <dbReference type="RuleBase" id="RU000320"/>
    </source>
</evidence>
<keyword evidence="6 10" id="KW-1133">Transmembrane helix</keyword>
<keyword evidence="7" id="KW-0406">Ion transport</keyword>
<dbReference type="AlphaFoldDB" id="A0A1G6V2F2"/>
<feature type="transmembrane region" description="Helical" evidence="10">
    <location>
        <begin position="558"/>
        <end position="578"/>
    </location>
</feature>
<dbReference type="InterPro" id="IPR046806">
    <property type="entry name" value="MrpA_C/MbhE"/>
</dbReference>
<evidence type="ECO:0000313" key="17">
    <source>
        <dbReference type="Proteomes" id="UP000182100"/>
    </source>
</evidence>
<dbReference type="RefSeq" id="WP_074994944.1">
    <property type="nucleotide sequence ID" value="NZ_FMZK01000008.1"/>
</dbReference>
<dbReference type="GO" id="GO:0006811">
    <property type="term" value="P:monoatomic ion transport"/>
    <property type="evidence" value="ECO:0007669"/>
    <property type="project" value="UniProtKB-KW"/>
</dbReference>
<keyword evidence="8 10" id="KW-0472">Membrane</keyword>
<feature type="transmembrane region" description="Helical" evidence="10">
    <location>
        <begin position="826"/>
        <end position="845"/>
    </location>
</feature>
<feature type="transmembrane region" description="Helical" evidence="10">
    <location>
        <begin position="128"/>
        <end position="147"/>
    </location>
</feature>
<proteinExistence type="predicted"/>
<evidence type="ECO:0000259" key="12">
    <source>
        <dbReference type="Pfam" id="PF00662"/>
    </source>
</evidence>
<evidence type="ECO:0000259" key="14">
    <source>
        <dbReference type="Pfam" id="PF13244"/>
    </source>
</evidence>